<dbReference type="SUPFAM" id="SSF51735">
    <property type="entry name" value="NAD(P)-binding Rossmann-fold domains"/>
    <property type="match status" value="1"/>
</dbReference>
<evidence type="ECO:0000256" key="8">
    <source>
        <dbReference type="RuleBase" id="RU000439"/>
    </source>
</evidence>
<dbReference type="Proteomes" id="UP000636891">
    <property type="component" value="Unassembled WGS sequence"/>
</dbReference>
<dbReference type="PIRSF" id="PIRSF000114">
    <property type="entry name" value="Glycerol-3-P_dh"/>
    <property type="match status" value="1"/>
</dbReference>
<evidence type="ECO:0000256" key="7">
    <source>
        <dbReference type="RuleBase" id="RU000437"/>
    </source>
</evidence>
<dbReference type="PRINTS" id="PR00077">
    <property type="entry name" value="GPDHDRGNASE"/>
</dbReference>
<dbReference type="Gene3D" id="1.10.1040.10">
    <property type="entry name" value="N-(1-d-carboxylethyl)-l-norvaline Dehydrogenase, domain 2"/>
    <property type="match status" value="1"/>
</dbReference>
<dbReference type="EC" id="1.1.1.94" evidence="8"/>
<keyword evidence="2" id="KW-0444">Lipid biosynthesis</keyword>
<evidence type="ECO:0000313" key="11">
    <source>
        <dbReference type="EMBL" id="MBC5616460.1"/>
    </source>
</evidence>
<sequence>MAYNIDRNARCAVVGHGSWATALVKILLENERNVGWYIRNRDVLEHVRKHGTNPRYLRDVRFDPGSLHLSDSLDEVARDAEIVVLAAPSVYLKTTLEPLTEPLGDKFIVSAIKGIVPDDLITVAEYVNRRYDVPFDQIGIVSGPCHAEEVALERLSYLTVVCKTLENSRILGDKIRTDYINVGHSTDIYGIEYASVLKNIYAIAVGIAVGLGYGDNFLAVLISNGAMEMSRFMSQTYPSNRNTFASAYLGDLLVTSYSQFSRNRRFGLMIGKGYSVHSAQMEMSMVAEGYYAAECIMKINRQRGVDMPIARMVYDVLYDGASPSVSVGRLTGRLL</sequence>
<accession>A0ABR7CLF8</accession>
<dbReference type="EMBL" id="JACOOK010000002">
    <property type="protein sequence ID" value="MBC5616460.1"/>
    <property type="molecule type" value="Genomic_DNA"/>
</dbReference>
<evidence type="ECO:0000256" key="1">
    <source>
        <dbReference type="ARBA" id="ARBA00011009"/>
    </source>
</evidence>
<dbReference type="PROSITE" id="PS00957">
    <property type="entry name" value="NAD_G3PDH"/>
    <property type="match status" value="1"/>
</dbReference>
<organism evidence="11 12">
    <name type="scientific">Alistipes hominis</name>
    <dbReference type="NCBI Taxonomy" id="2763015"/>
    <lineage>
        <taxon>Bacteria</taxon>
        <taxon>Pseudomonadati</taxon>
        <taxon>Bacteroidota</taxon>
        <taxon>Bacteroidia</taxon>
        <taxon>Bacteroidales</taxon>
        <taxon>Rikenellaceae</taxon>
        <taxon>Alistipes</taxon>
    </lineage>
</organism>
<dbReference type="SUPFAM" id="SSF48179">
    <property type="entry name" value="6-phosphogluconate dehydrogenase C-terminal domain-like"/>
    <property type="match status" value="1"/>
</dbReference>
<keyword evidence="5" id="KW-0594">Phospholipid biosynthesis</keyword>
<keyword evidence="6" id="KW-1208">Phospholipid metabolism</keyword>
<dbReference type="RefSeq" id="WP_055203583.1">
    <property type="nucleotide sequence ID" value="NZ_JACOOK010000002.1"/>
</dbReference>
<keyword evidence="12" id="KW-1185">Reference proteome</keyword>
<evidence type="ECO:0000256" key="2">
    <source>
        <dbReference type="ARBA" id="ARBA00022516"/>
    </source>
</evidence>
<evidence type="ECO:0000313" key="12">
    <source>
        <dbReference type="Proteomes" id="UP000636891"/>
    </source>
</evidence>
<evidence type="ECO:0000259" key="9">
    <source>
        <dbReference type="Pfam" id="PF01210"/>
    </source>
</evidence>
<dbReference type="InterPro" id="IPR013328">
    <property type="entry name" value="6PGD_dom2"/>
</dbReference>
<keyword evidence="3 7" id="KW-0560">Oxidoreductase</keyword>
<feature type="domain" description="Glycerol-3-phosphate dehydrogenase NAD-dependent C-terminal" evidence="10">
    <location>
        <begin position="187"/>
        <end position="324"/>
    </location>
</feature>
<dbReference type="InterPro" id="IPR036291">
    <property type="entry name" value="NAD(P)-bd_dom_sf"/>
</dbReference>
<protein>
    <recommendedName>
        <fullName evidence="8">Glycerol-3-phosphate dehydrogenase</fullName>
        <ecNumber evidence="8">1.1.1.94</ecNumber>
    </recommendedName>
</protein>
<dbReference type="PANTHER" id="PTHR11728:SF1">
    <property type="entry name" value="GLYCEROL-3-PHOSPHATE DEHYDROGENASE [NAD(+)] 2, CHLOROPLASTIC"/>
    <property type="match status" value="1"/>
</dbReference>
<dbReference type="GO" id="GO:0047952">
    <property type="term" value="F:glycerol-3-phosphate dehydrogenase [NAD(P)+] activity"/>
    <property type="evidence" value="ECO:0007669"/>
    <property type="project" value="UniProtKB-EC"/>
</dbReference>
<keyword evidence="7" id="KW-0520">NAD</keyword>
<evidence type="ECO:0000259" key="10">
    <source>
        <dbReference type="Pfam" id="PF07479"/>
    </source>
</evidence>
<dbReference type="NCBIfam" id="NF000940">
    <property type="entry name" value="PRK00094.1-2"/>
    <property type="match status" value="1"/>
</dbReference>
<dbReference type="InterPro" id="IPR006109">
    <property type="entry name" value="G3P_DH_NAD-dep_C"/>
</dbReference>
<evidence type="ECO:0000256" key="3">
    <source>
        <dbReference type="ARBA" id="ARBA00023002"/>
    </source>
</evidence>
<feature type="domain" description="Glycerol-3-phosphate dehydrogenase NAD-dependent N-terminal" evidence="9">
    <location>
        <begin position="12"/>
        <end position="165"/>
    </location>
</feature>
<evidence type="ECO:0000256" key="4">
    <source>
        <dbReference type="ARBA" id="ARBA00023098"/>
    </source>
</evidence>
<proteinExistence type="inferred from homology"/>
<comment type="caution">
    <text evidence="11">The sequence shown here is derived from an EMBL/GenBank/DDBJ whole genome shotgun (WGS) entry which is preliminary data.</text>
</comment>
<dbReference type="InterPro" id="IPR008927">
    <property type="entry name" value="6-PGluconate_DH-like_C_sf"/>
</dbReference>
<keyword evidence="4" id="KW-0443">Lipid metabolism</keyword>
<comment type="similarity">
    <text evidence="1 7">Belongs to the NAD-dependent glycerol-3-phosphate dehydrogenase family.</text>
</comment>
<comment type="catalytic activity">
    <reaction evidence="8">
        <text>sn-glycerol 3-phosphate + NADP(+) = dihydroxyacetone phosphate + NADPH + H(+)</text>
        <dbReference type="Rhea" id="RHEA:11096"/>
        <dbReference type="ChEBI" id="CHEBI:15378"/>
        <dbReference type="ChEBI" id="CHEBI:57597"/>
        <dbReference type="ChEBI" id="CHEBI:57642"/>
        <dbReference type="ChEBI" id="CHEBI:57783"/>
        <dbReference type="ChEBI" id="CHEBI:58349"/>
        <dbReference type="EC" id="1.1.1.94"/>
    </reaction>
</comment>
<name>A0ABR7CLF8_9BACT</name>
<gene>
    <name evidence="11" type="ORF">H8S08_05415</name>
</gene>
<dbReference type="PANTHER" id="PTHR11728">
    <property type="entry name" value="GLYCEROL-3-PHOSPHATE DEHYDROGENASE"/>
    <property type="match status" value="1"/>
</dbReference>
<dbReference type="InterPro" id="IPR011128">
    <property type="entry name" value="G3P_DH_NAD-dep_N"/>
</dbReference>
<reference evidence="11 12" key="1">
    <citation type="submission" date="2020-08" db="EMBL/GenBank/DDBJ databases">
        <title>Genome public.</title>
        <authorList>
            <person name="Liu C."/>
            <person name="Sun Q."/>
        </authorList>
    </citation>
    <scope>NUCLEOTIDE SEQUENCE [LARGE SCALE GENOMIC DNA]</scope>
    <source>
        <strain evidence="11 12">New-7</strain>
    </source>
</reference>
<dbReference type="Pfam" id="PF07479">
    <property type="entry name" value="NAD_Gly3P_dh_C"/>
    <property type="match status" value="1"/>
</dbReference>
<dbReference type="Gene3D" id="3.40.50.720">
    <property type="entry name" value="NAD(P)-binding Rossmann-like Domain"/>
    <property type="match status" value="1"/>
</dbReference>
<dbReference type="Pfam" id="PF01210">
    <property type="entry name" value="NAD_Gly3P_dh_N"/>
    <property type="match status" value="1"/>
</dbReference>
<dbReference type="InterPro" id="IPR006168">
    <property type="entry name" value="G3P_DH_NAD-dep"/>
</dbReference>
<evidence type="ECO:0000256" key="6">
    <source>
        <dbReference type="ARBA" id="ARBA00023264"/>
    </source>
</evidence>
<evidence type="ECO:0000256" key="5">
    <source>
        <dbReference type="ARBA" id="ARBA00023209"/>
    </source>
</evidence>
<dbReference type="NCBIfam" id="NF000942">
    <property type="entry name" value="PRK00094.1-4"/>
    <property type="match status" value="1"/>
</dbReference>